<sequence>MDIRLLVLQLSSGTSQSDASCYKVNSKKNGGLNSGRVLQMSYCEMLAGYSTSAGCTDSDALQCYSPYMLDICPRLARTPVHHICTHRESQIPTSIEVCETRALRLVACPMISGATRPSVTSRPRTLIANATAARLSHSYSNRVRKYRQNTL</sequence>
<name>A0A8J2T448_ZYGB2</name>
<reference evidence="2" key="1">
    <citation type="journal article" date="2013" name="Genome Announc.">
        <title>Genome sequence of the food spoilage yeast Zygosaccharomyces bailii CLIB 213(T).</title>
        <authorList>
            <person name="Galeote V."/>
            <person name="Bigey F."/>
            <person name="Devillers H."/>
            <person name="Neuveglise C."/>
            <person name="Dequin S."/>
        </authorList>
    </citation>
    <scope>NUCLEOTIDE SEQUENCE [LARGE SCALE GENOMIC DNA]</scope>
    <source>
        <strain evidence="2">CLIB 213 / ATCC 58445 / CBS 680 / CCRC 21525 / NBRC 1098 / NCYC 1416 / NRRL Y-2227</strain>
    </source>
</reference>
<proteinExistence type="predicted"/>
<organism evidence="1 2">
    <name type="scientific">Zygosaccharomyces bailii (strain CLIB 213 / ATCC 58445 / CBS 680 / BCRC 21525 / NBRC 1098 / NCYC 1416 / NRRL Y-2227)</name>
    <dbReference type="NCBI Taxonomy" id="1333698"/>
    <lineage>
        <taxon>Eukaryota</taxon>
        <taxon>Fungi</taxon>
        <taxon>Dikarya</taxon>
        <taxon>Ascomycota</taxon>
        <taxon>Saccharomycotina</taxon>
        <taxon>Saccharomycetes</taxon>
        <taxon>Saccharomycetales</taxon>
        <taxon>Saccharomycetaceae</taxon>
        <taxon>Zygosaccharomyces</taxon>
    </lineage>
</organism>
<dbReference type="AlphaFoldDB" id="A0A8J2T448"/>
<evidence type="ECO:0000313" key="1">
    <source>
        <dbReference type="EMBL" id="CDF88061.1"/>
    </source>
</evidence>
<protein>
    <submittedName>
        <fullName evidence="1">BN860_01398g1_1</fullName>
    </submittedName>
</protein>
<dbReference type="Proteomes" id="UP000019375">
    <property type="component" value="Unassembled WGS sequence"/>
</dbReference>
<accession>A0A8J2T448</accession>
<evidence type="ECO:0000313" key="2">
    <source>
        <dbReference type="Proteomes" id="UP000019375"/>
    </source>
</evidence>
<gene>
    <name evidence="1" type="ORF">BN860_01398g</name>
</gene>
<dbReference type="EMBL" id="HG316455">
    <property type="protein sequence ID" value="CDF88061.1"/>
    <property type="molecule type" value="Genomic_DNA"/>
</dbReference>
<keyword evidence="2" id="KW-1185">Reference proteome</keyword>